<reference evidence="2 3" key="1">
    <citation type="submission" date="2018-11" db="EMBL/GenBank/DDBJ databases">
        <authorList>
            <consortium name="Pathogen Informatics"/>
        </authorList>
    </citation>
    <scope>NUCLEOTIDE SEQUENCE [LARGE SCALE GENOMIC DNA]</scope>
</reference>
<feature type="region of interest" description="Disordered" evidence="1">
    <location>
        <begin position="1"/>
        <end position="42"/>
    </location>
</feature>
<feature type="compositionally biased region" description="Basic and acidic residues" evidence="1">
    <location>
        <begin position="9"/>
        <end position="25"/>
    </location>
</feature>
<name>A0A3P6QJS4_DIBLA</name>
<organism evidence="2 3">
    <name type="scientific">Dibothriocephalus latus</name>
    <name type="common">Fish tapeworm</name>
    <name type="synonym">Diphyllobothrium latum</name>
    <dbReference type="NCBI Taxonomy" id="60516"/>
    <lineage>
        <taxon>Eukaryota</taxon>
        <taxon>Metazoa</taxon>
        <taxon>Spiralia</taxon>
        <taxon>Lophotrochozoa</taxon>
        <taxon>Platyhelminthes</taxon>
        <taxon>Cestoda</taxon>
        <taxon>Eucestoda</taxon>
        <taxon>Diphyllobothriidea</taxon>
        <taxon>Diphyllobothriidae</taxon>
        <taxon>Dibothriocephalus</taxon>
    </lineage>
</organism>
<protein>
    <submittedName>
        <fullName evidence="2">Uncharacterized protein</fullName>
    </submittedName>
</protein>
<accession>A0A3P6QJS4</accession>
<evidence type="ECO:0000313" key="2">
    <source>
        <dbReference type="EMBL" id="VDK30718.1"/>
    </source>
</evidence>
<evidence type="ECO:0000256" key="1">
    <source>
        <dbReference type="SAM" id="MobiDB-lite"/>
    </source>
</evidence>
<gene>
    <name evidence="2" type="ORF">DILT_LOCUS222</name>
</gene>
<dbReference type="AlphaFoldDB" id="A0A3P6QJS4"/>
<dbReference type="Proteomes" id="UP000281553">
    <property type="component" value="Unassembled WGS sequence"/>
</dbReference>
<keyword evidence="3" id="KW-1185">Reference proteome</keyword>
<evidence type="ECO:0000313" key="3">
    <source>
        <dbReference type="Proteomes" id="UP000281553"/>
    </source>
</evidence>
<proteinExistence type="predicted"/>
<dbReference type="EMBL" id="UYRU01000803">
    <property type="protein sequence ID" value="VDK30718.1"/>
    <property type="molecule type" value="Genomic_DNA"/>
</dbReference>
<sequence>MMLATSSRRKPDTDNTAKNTPDKPIGDVVQQTGEDDATTLPLTDASKSKMTWDFDQADVFCWYAAYSDYLLPVESKIDCYSRINK</sequence>